<evidence type="ECO:0000313" key="4">
    <source>
        <dbReference type="Proteomes" id="UP000033483"/>
    </source>
</evidence>
<proteinExistence type="predicted"/>
<dbReference type="AlphaFoldDB" id="A0A0F4ZD47"/>
<gene>
    <name evidence="3" type="ORF">TD95_002584</name>
</gene>
<organism evidence="3 4">
    <name type="scientific">Thielaviopsis punctulata</name>
    <dbReference type="NCBI Taxonomy" id="72032"/>
    <lineage>
        <taxon>Eukaryota</taxon>
        <taxon>Fungi</taxon>
        <taxon>Dikarya</taxon>
        <taxon>Ascomycota</taxon>
        <taxon>Pezizomycotina</taxon>
        <taxon>Sordariomycetes</taxon>
        <taxon>Hypocreomycetidae</taxon>
        <taxon>Microascales</taxon>
        <taxon>Ceratocystidaceae</taxon>
        <taxon>Thielaviopsis</taxon>
    </lineage>
</organism>
<evidence type="ECO:0000313" key="3">
    <source>
        <dbReference type="EMBL" id="KKA28452.1"/>
    </source>
</evidence>
<feature type="region of interest" description="Disordered" evidence="1">
    <location>
        <begin position="279"/>
        <end position="298"/>
    </location>
</feature>
<name>A0A0F4ZD47_9PEZI</name>
<feature type="transmembrane region" description="Helical" evidence="2">
    <location>
        <begin position="110"/>
        <end position="131"/>
    </location>
</feature>
<feature type="region of interest" description="Disordered" evidence="1">
    <location>
        <begin position="1"/>
        <end position="57"/>
    </location>
</feature>
<keyword evidence="2" id="KW-0472">Membrane</keyword>
<dbReference type="Proteomes" id="UP000033483">
    <property type="component" value="Unassembled WGS sequence"/>
</dbReference>
<accession>A0A0F4ZD47</accession>
<feature type="transmembrane region" description="Helical" evidence="2">
    <location>
        <begin position="171"/>
        <end position="191"/>
    </location>
</feature>
<feature type="compositionally biased region" description="Basic and acidic residues" evidence="1">
    <location>
        <begin position="21"/>
        <end position="53"/>
    </location>
</feature>
<feature type="transmembrane region" description="Helical" evidence="2">
    <location>
        <begin position="140"/>
        <end position="159"/>
    </location>
</feature>
<protein>
    <recommendedName>
        <fullName evidence="5">AB hydrolase-1 domain-containing protein</fullName>
    </recommendedName>
</protein>
<evidence type="ECO:0000256" key="2">
    <source>
        <dbReference type="SAM" id="Phobius"/>
    </source>
</evidence>
<evidence type="ECO:0008006" key="5">
    <source>
        <dbReference type="Google" id="ProtNLM"/>
    </source>
</evidence>
<feature type="compositionally biased region" description="Basic and acidic residues" evidence="1">
    <location>
        <begin position="287"/>
        <end position="298"/>
    </location>
</feature>
<dbReference type="OrthoDB" id="164921at2759"/>
<keyword evidence="4" id="KW-1185">Reference proteome</keyword>
<dbReference type="InterPro" id="IPR029058">
    <property type="entry name" value="AB_hydrolase_fold"/>
</dbReference>
<keyword evidence="2" id="KW-0812">Transmembrane</keyword>
<dbReference type="EMBL" id="LAEV01001306">
    <property type="protein sequence ID" value="KKA28452.1"/>
    <property type="molecule type" value="Genomic_DNA"/>
</dbReference>
<feature type="transmembrane region" description="Helical" evidence="2">
    <location>
        <begin position="212"/>
        <end position="235"/>
    </location>
</feature>
<dbReference type="InterPro" id="IPR019431">
    <property type="entry name" value="DUF2417"/>
</dbReference>
<dbReference type="SUPFAM" id="SSF53474">
    <property type="entry name" value="alpha/beta-Hydrolases"/>
    <property type="match status" value="1"/>
</dbReference>
<keyword evidence="2" id="KW-1133">Transmembrane helix</keyword>
<comment type="caution">
    <text evidence="3">The sequence shown here is derived from an EMBL/GenBank/DDBJ whole genome shotgun (WGS) entry which is preliminary data.</text>
</comment>
<dbReference type="Pfam" id="PF10329">
    <property type="entry name" value="DUF2417"/>
    <property type="match status" value="1"/>
</dbReference>
<evidence type="ECO:0000256" key="1">
    <source>
        <dbReference type="SAM" id="MobiDB-lite"/>
    </source>
</evidence>
<feature type="transmembrane region" description="Helical" evidence="2">
    <location>
        <begin position="77"/>
        <end position="98"/>
    </location>
</feature>
<sequence length="556" mass="61285">MPPGSNHRPMPSNDSGLGVDTQDRHSRDYSQERDREPNEQTRLLSPERYEDRPPQWLSPDDPAVTPYNLWSVRILRLMTMVIAAITVIWFCVLLISMFATPPGMHTPGSVFYSLFYTIVSMITLTSLLLFFDAPAQSSRILSLIVAVVLVLDTVLVLAVEKTRIEEGWVGVASVLWALLISLWVILVDVTVKWGKAEEEERLTGRAETRRSAAEWIQVILSNVTLTCILVAYVLVSMNLILRAFDAALAPPGQQVWVDGGKYRMHVYCADVSTPDADSAPFSADTLPHPDSKHKPGKHEEPTLLLIGGEVSVEDGLWQVAQHAVHNGSIERYCMVDRPGYAWSDAAPSPLSASMSVAAITEALSLTGEHGPWVVAGAGTGSFYARIFAQQQGPEAVTGLLLIDPVHEQMLPELGGAARGFGRFLHGLITPLGLVRIPGAVLRGRSRADRVWGRTARQSAKTAFARLQENLVAGSLTQREVLATRTLLREWNVPLGLVSSGVQSKKDPQWDTFQRDLATLTKNLAGWETVKDAPHKIWQTEKGRWAVEGMMRKLVKG</sequence>
<dbReference type="Gene3D" id="3.40.50.1820">
    <property type="entry name" value="alpha/beta hydrolase"/>
    <property type="match status" value="1"/>
</dbReference>
<reference evidence="3 4" key="1">
    <citation type="submission" date="2015-03" db="EMBL/GenBank/DDBJ databases">
        <authorList>
            <person name="Radwan O."/>
            <person name="Al-Naeli F.A."/>
            <person name="Rendon G.A."/>
            <person name="Fields C."/>
        </authorList>
    </citation>
    <scope>NUCLEOTIDE SEQUENCE [LARGE SCALE GENOMIC DNA]</scope>
    <source>
        <strain evidence="3">CR-DP1</strain>
    </source>
</reference>